<comment type="caution">
    <text evidence="2">The sequence shown here is derived from an EMBL/GenBank/DDBJ whole genome shotgun (WGS) entry which is preliminary data.</text>
</comment>
<evidence type="ECO:0000256" key="1">
    <source>
        <dbReference type="SAM" id="MobiDB-lite"/>
    </source>
</evidence>
<feature type="region of interest" description="Disordered" evidence="1">
    <location>
        <begin position="214"/>
        <end position="233"/>
    </location>
</feature>
<feature type="compositionally biased region" description="Basic and acidic residues" evidence="1">
    <location>
        <begin position="1"/>
        <end position="15"/>
    </location>
</feature>
<proteinExistence type="predicted"/>
<dbReference type="Proteomes" id="UP000466442">
    <property type="component" value="Linkage Group LG1"/>
</dbReference>
<protein>
    <submittedName>
        <fullName evidence="2">Uncharacterized protein</fullName>
    </submittedName>
</protein>
<feature type="compositionally biased region" description="Basic residues" evidence="1">
    <location>
        <begin position="178"/>
        <end position="189"/>
    </location>
</feature>
<feature type="compositionally biased region" description="Basic residues" evidence="1">
    <location>
        <begin position="217"/>
        <end position="230"/>
    </location>
</feature>
<evidence type="ECO:0000313" key="3">
    <source>
        <dbReference type="Proteomes" id="UP000466442"/>
    </source>
</evidence>
<feature type="region of interest" description="Disordered" evidence="1">
    <location>
        <begin position="169"/>
        <end position="190"/>
    </location>
</feature>
<keyword evidence="3" id="KW-1185">Reference proteome</keyword>
<dbReference type="AlphaFoldDB" id="A0A6A4KC75"/>
<accession>A0A6A4KC75</accession>
<feature type="region of interest" description="Disordered" evidence="1">
    <location>
        <begin position="1"/>
        <end position="87"/>
    </location>
</feature>
<sequence>MNLLFTKKELDDIFRPKPAIRAPPPHAPRHRLPSTSEGRPTTAWKPQACSNRPAERMQQSPKDEAQRPPIPSRRIPARKRSLSATTTAHCESVTHGFPQQNERKWNIKPIDVPLFKKRADVILRFYHAKNTGDFEQYIPNCTEPIQREIEGYDALQQIIKHTVLTLIHSPSISAPKRPGPKSRRRRGRRDRALFSKLRSGQLLFITITPSNEGVRKQALRRRGRNSRRSHPGQPTTVTIIIAAQIQADNICSLYFYAAQRSGKQHVSLTFIQPFFIIF</sequence>
<gene>
    <name evidence="2" type="ORF">GE061_000208</name>
</gene>
<dbReference type="EMBL" id="WIXP02000001">
    <property type="protein sequence ID" value="KAF6215873.1"/>
    <property type="molecule type" value="Genomic_DNA"/>
</dbReference>
<name>A0A6A4KC75_APOLU</name>
<organism evidence="2 3">
    <name type="scientific">Apolygus lucorum</name>
    <name type="common">Small green plant bug</name>
    <name type="synonym">Lygocoris lucorum</name>
    <dbReference type="NCBI Taxonomy" id="248454"/>
    <lineage>
        <taxon>Eukaryota</taxon>
        <taxon>Metazoa</taxon>
        <taxon>Ecdysozoa</taxon>
        <taxon>Arthropoda</taxon>
        <taxon>Hexapoda</taxon>
        <taxon>Insecta</taxon>
        <taxon>Pterygota</taxon>
        <taxon>Neoptera</taxon>
        <taxon>Paraneoptera</taxon>
        <taxon>Hemiptera</taxon>
        <taxon>Heteroptera</taxon>
        <taxon>Panheteroptera</taxon>
        <taxon>Cimicomorpha</taxon>
        <taxon>Miridae</taxon>
        <taxon>Mirini</taxon>
        <taxon>Apolygus</taxon>
    </lineage>
</organism>
<evidence type="ECO:0000313" key="2">
    <source>
        <dbReference type="EMBL" id="KAF6215873.1"/>
    </source>
</evidence>
<reference evidence="2" key="1">
    <citation type="journal article" date="2021" name="Mol. Ecol. Resour.">
        <title>Apolygus lucorum genome provides insights into omnivorousness and mesophyll feeding.</title>
        <authorList>
            <person name="Liu Y."/>
            <person name="Liu H."/>
            <person name="Wang H."/>
            <person name="Huang T."/>
            <person name="Liu B."/>
            <person name="Yang B."/>
            <person name="Yin L."/>
            <person name="Li B."/>
            <person name="Zhang Y."/>
            <person name="Zhang S."/>
            <person name="Jiang F."/>
            <person name="Zhang X."/>
            <person name="Ren Y."/>
            <person name="Wang B."/>
            <person name="Wang S."/>
            <person name="Lu Y."/>
            <person name="Wu K."/>
            <person name="Fan W."/>
            <person name="Wang G."/>
        </authorList>
    </citation>
    <scope>NUCLEOTIDE SEQUENCE</scope>
    <source>
        <strain evidence="2">12Hb</strain>
    </source>
</reference>